<dbReference type="RefSeq" id="WP_338223914.1">
    <property type="nucleotide sequence ID" value="NZ_BTPD01000005.1"/>
</dbReference>
<dbReference type="InterPro" id="IPR013078">
    <property type="entry name" value="His_Pase_superF_clade-1"/>
</dbReference>
<comment type="caution">
    <text evidence="1">The sequence shown here is derived from an EMBL/GenBank/DDBJ whole genome shotgun (WGS) entry which is preliminary data.</text>
</comment>
<protein>
    <submittedName>
        <fullName evidence="1">Phosphohistidine phosphatase SixA</fullName>
    </submittedName>
</protein>
<keyword evidence="2" id="KW-1185">Reference proteome</keyword>
<proteinExistence type="predicted"/>
<dbReference type="Proteomes" id="UP001338309">
    <property type="component" value="Unassembled WGS sequence"/>
</dbReference>
<gene>
    <name evidence="1" type="primary">sixA</name>
    <name evidence="1" type="ORF">Aconfl_18340</name>
</gene>
<dbReference type="Pfam" id="PF00300">
    <property type="entry name" value="His_Phos_1"/>
    <property type="match status" value="1"/>
</dbReference>
<reference evidence="1 2" key="1">
    <citation type="submission" date="2023-08" db="EMBL/GenBank/DDBJ databases">
        <title>Draft genome sequence of Algoriphagus confluentis.</title>
        <authorList>
            <person name="Takatani N."/>
            <person name="Hosokawa M."/>
            <person name="Sawabe T."/>
        </authorList>
    </citation>
    <scope>NUCLEOTIDE SEQUENCE [LARGE SCALE GENOMIC DNA]</scope>
    <source>
        <strain evidence="1 2">NBRC 111222</strain>
    </source>
</reference>
<organism evidence="1 2">
    <name type="scientific">Algoriphagus confluentis</name>
    <dbReference type="NCBI Taxonomy" id="1697556"/>
    <lineage>
        <taxon>Bacteria</taxon>
        <taxon>Pseudomonadati</taxon>
        <taxon>Bacteroidota</taxon>
        <taxon>Cytophagia</taxon>
        <taxon>Cytophagales</taxon>
        <taxon>Cyclobacteriaceae</taxon>
        <taxon>Algoriphagus</taxon>
    </lineage>
</organism>
<dbReference type="EMBL" id="BTPD01000005">
    <property type="protein sequence ID" value="GMQ29191.1"/>
    <property type="molecule type" value="Genomic_DNA"/>
</dbReference>
<dbReference type="PANTHER" id="PTHR47623">
    <property type="entry name" value="OS09G0287300 PROTEIN"/>
    <property type="match status" value="1"/>
</dbReference>
<accession>A0ABQ6PNE9</accession>
<dbReference type="PANTHER" id="PTHR47623:SF1">
    <property type="entry name" value="OS09G0287300 PROTEIN"/>
    <property type="match status" value="1"/>
</dbReference>
<dbReference type="SUPFAM" id="SSF53254">
    <property type="entry name" value="Phosphoglycerate mutase-like"/>
    <property type="match status" value="1"/>
</dbReference>
<dbReference type="Gene3D" id="3.40.50.1240">
    <property type="entry name" value="Phosphoglycerate mutase-like"/>
    <property type="match status" value="1"/>
</dbReference>
<sequence length="163" mass="18533">MKKFILIRHAKSAWDQPFLQDHDRPLAERGLKDAPKMALKLKKKGIFPDLMISSSALRASETAKITAKELGYPKKEIKEDSRLYHASPHAILKILRSQSDSVNSLFLFGHNPGMNDLITYLGGDLDNLPTSGQFGFYLDADSWEKLSPQNVRVWFMDFPKNKT</sequence>
<evidence type="ECO:0000313" key="1">
    <source>
        <dbReference type="EMBL" id="GMQ29191.1"/>
    </source>
</evidence>
<dbReference type="CDD" id="cd07067">
    <property type="entry name" value="HP_PGM_like"/>
    <property type="match status" value="1"/>
</dbReference>
<evidence type="ECO:0000313" key="2">
    <source>
        <dbReference type="Proteomes" id="UP001338309"/>
    </source>
</evidence>
<name>A0ABQ6PNE9_9BACT</name>
<dbReference type="SMART" id="SM00855">
    <property type="entry name" value="PGAM"/>
    <property type="match status" value="1"/>
</dbReference>
<dbReference type="InterPro" id="IPR029033">
    <property type="entry name" value="His_PPase_superfam"/>
</dbReference>